<reference evidence="2" key="1">
    <citation type="submission" date="2020-02" db="EMBL/GenBank/DDBJ databases">
        <authorList>
            <person name="Meier V. D."/>
        </authorList>
    </citation>
    <scope>NUCLEOTIDE SEQUENCE</scope>
    <source>
        <strain evidence="2">AVDCRST_MAG34</strain>
    </source>
</reference>
<sequence>MRRSVDLLPVVTSQAADTSGYQRTQALPKSSSTGVGPAPRIADKAWLRAS</sequence>
<dbReference type="AlphaFoldDB" id="A0A6J4L2B9"/>
<feature type="compositionally biased region" description="Polar residues" evidence="1">
    <location>
        <begin position="17"/>
        <end position="34"/>
    </location>
</feature>
<feature type="region of interest" description="Disordered" evidence="1">
    <location>
        <begin position="17"/>
        <end position="50"/>
    </location>
</feature>
<feature type="compositionally biased region" description="Basic and acidic residues" evidence="1">
    <location>
        <begin position="41"/>
        <end position="50"/>
    </location>
</feature>
<gene>
    <name evidence="2" type="ORF">AVDCRST_MAG34-1450</name>
</gene>
<name>A0A6J4L2B9_9ACTN</name>
<evidence type="ECO:0000313" key="2">
    <source>
        <dbReference type="EMBL" id="CAA9321243.1"/>
    </source>
</evidence>
<organism evidence="2">
    <name type="scientific">uncultured Nocardioidaceae bacterium</name>
    <dbReference type="NCBI Taxonomy" id="253824"/>
    <lineage>
        <taxon>Bacteria</taxon>
        <taxon>Bacillati</taxon>
        <taxon>Actinomycetota</taxon>
        <taxon>Actinomycetes</taxon>
        <taxon>Propionibacteriales</taxon>
        <taxon>Nocardioidaceae</taxon>
        <taxon>environmental samples</taxon>
    </lineage>
</organism>
<protein>
    <submittedName>
        <fullName evidence="2">Uncharacterized protein</fullName>
    </submittedName>
</protein>
<evidence type="ECO:0000256" key="1">
    <source>
        <dbReference type="SAM" id="MobiDB-lite"/>
    </source>
</evidence>
<dbReference type="EMBL" id="CADCUI010000001">
    <property type="protein sequence ID" value="CAA9321243.1"/>
    <property type="molecule type" value="Genomic_DNA"/>
</dbReference>
<accession>A0A6J4L2B9</accession>
<proteinExistence type="predicted"/>